<dbReference type="GO" id="GO:0000978">
    <property type="term" value="F:RNA polymerase II cis-regulatory region sequence-specific DNA binding"/>
    <property type="evidence" value="ECO:0007669"/>
    <property type="project" value="TreeGrafter"/>
</dbReference>
<reference evidence="8 9" key="1">
    <citation type="journal article" date="2016" name="Sci. Rep.">
        <title>Draft genome sequencing and secretome analysis of fungal phytopathogen Ascochyta rabiei provides insight into the necrotrophic effector repertoire.</title>
        <authorList>
            <person name="Verma S."/>
            <person name="Gazara R.K."/>
            <person name="Nizam S."/>
            <person name="Parween S."/>
            <person name="Chattopadhyay D."/>
            <person name="Verma P.K."/>
        </authorList>
    </citation>
    <scope>NUCLEOTIDE SEQUENCE [LARGE SCALE GENOMIC DNA]</scope>
    <source>
        <strain evidence="8 9">ArDII</strain>
    </source>
</reference>
<dbReference type="Gene3D" id="3.30.160.60">
    <property type="entry name" value="Classic Zinc Finger"/>
    <property type="match status" value="2"/>
</dbReference>
<dbReference type="PROSITE" id="PS00028">
    <property type="entry name" value="ZINC_FINGER_C2H2_1"/>
    <property type="match status" value="3"/>
</dbReference>
<dbReference type="InterPro" id="IPR036236">
    <property type="entry name" value="Znf_C2H2_sf"/>
</dbReference>
<feature type="compositionally biased region" description="Low complexity" evidence="6">
    <location>
        <begin position="56"/>
        <end position="75"/>
    </location>
</feature>
<keyword evidence="2" id="KW-0677">Repeat</keyword>
<feature type="domain" description="C2H2-type" evidence="7">
    <location>
        <begin position="276"/>
        <end position="306"/>
    </location>
</feature>
<dbReference type="Pfam" id="PF00096">
    <property type="entry name" value="zf-C2H2"/>
    <property type="match status" value="2"/>
</dbReference>
<evidence type="ECO:0000256" key="3">
    <source>
        <dbReference type="ARBA" id="ARBA00022771"/>
    </source>
</evidence>
<feature type="compositionally biased region" description="Polar residues" evidence="6">
    <location>
        <begin position="214"/>
        <end position="224"/>
    </location>
</feature>
<organism evidence="8 9">
    <name type="scientific">Didymella rabiei</name>
    <name type="common">Chickpea ascochyta blight fungus</name>
    <name type="synonym">Mycosphaerella rabiei</name>
    <dbReference type="NCBI Taxonomy" id="5454"/>
    <lineage>
        <taxon>Eukaryota</taxon>
        <taxon>Fungi</taxon>
        <taxon>Dikarya</taxon>
        <taxon>Ascomycota</taxon>
        <taxon>Pezizomycotina</taxon>
        <taxon>Dothideomycetes</taxon>
        <taxon>Pleosporomycetidae</taxon>
        <taxon>Pleosporales</taxon>
        <taxon>Pleosporineae</taxon>
        <taxon>Didymellaceae</taxon>
        <taxon>Ascochyta</taxon>
    </lineage>
</organism>
<dbReference type="SUPFAM" id="SSF57667">
    <property type="entry name" value="beta-beta-alpha zinc fingers"/>
    <property type="match status" value="2"/>
</dbReference>
<dbReference type="GO" id="GO:0045944">
    <property type="term" value="P:positive regulation of transcription by RNA polymerase II"/>
    <property type="evidence" value="ECO:0007669"/>
    <property type="project" value="UniProtKB-ARBA"/>
</dbReference>
<evidence type="ECO:0000256" key="5">
    <source>
        <dbReference type="PROSITE-ProRule" id="PRU00042"/>
    </source>
</evidence>
<evidence type="ECO:0000259" key="7">
    <source>
        <dbReference type="PROSITE" id="PS50157"/>
    </source>
</evidence>
<dbReference type="InterPro" id="IPR050329">
    <property type="entry name" value="GLI_C2H2-zinc-finger"/>
</dbReference>
<name>A0A163EWB3_DIDRA</name>
<feature type="domain" description="C2H2-type" evidence="7">
    <location>
        <begin position="246"/>
        <end position="273"/>
    </location>
</feature>
<dbReference type="GO" id="GO:0000981">
    <property type="term" value="F:DNA-binding transcription factor activity, RNA polymerase II-specific"/>
    <property type="evidence" value="ECO:0007669"/>
    <property type="project" value="TreeGrafter"/>
</dbReference>
<dbReference type="PANTHER" id="PTHR19818:SF149">
    <property type="entry name" value="C2H2-TYPE DOMAIN-CONTAINING PROTEIN"/>
    <property type="match status" value="1"/>
</dbReference>
<dbReference type="PANTHER" id="PTHR19818">
    <property type="entry name" value="ZINC FINGER PROTEIN ZIC AND GLI"/>
    <property type="match status" value="1"/>
</dbReference>
<evidence type="ECO:0000256" key="1">
    <source>
        <dbReference type="ARBA" id="ARBA00022723"/>
    </source>
</evidence>
<feature type="region of interest" description="Disordered" evidence="6">
    <location>
        <begin position="194"/>
        <end position="239"/>
    </location>
</feature>
<evidence type="ECO:0000256" key="4">
    <source>
        <dbReference type="ARBA" id="ARBA00022833"/>
    </source>
</evidence>
<keyword evidence="1" id="KW-0479">Metal-binding</keyword>
<dbReference type="GO" id="GO:0008270">
    <property type="term" value="F:zinc ion binding"/>
    <property type="evidence" value="ECO:0007669"/>
    <property type="project" value="UniProtKB-KW"/>
</dbReference>
<dbReference type="InterPro" id="IPR013087">
    <property type="entry name" value="Znf_C2H2_type"/>
</dbReference>
<proteinExistence type="predicted"/>
<feature type="region of interest" description="Disordered" evidence="6">
    <location>
        <begin position="1"/>
        <end position="110"/>
    </location>
</feature>
<comment type="caution">
    <text evidence="8">The sequence shown here is derived from an EMBL/GenBank/DDBJ whole genome shotgun (WGS) entry which is preliminary data.</text>
</comment>
<evidence type="ECO:0000256" key="2">
    <source>
        <dbReference type="ARBA" id="ARBA00022737"/>
    </source>
</evidence>
<protein>
    <submittedName>
        <fullName evidence="8">Metal ion binding</fullName>
    </submittedName>
</protein>
<evidence type="ECO:0000256" key="6">
    <source>
        <dbReference type="SAM" id="MobiDB-lite"/>
    </source>
</evidence>
<accession>A0A163EWB3</accession>
<keyword evidence="9" id="KW-1185">Reference proteome</keyword>
<evidence type="ECO:0000313" key="8">
    <source>
        <dbReference type="EMBL" id="KZM23969.1"/>
    </source>
</evidence>
<dbReference type="Proteomes" id="UP000076837">
    <property type="component" value="Unassembled WGS sequence"/>
</dbReference>
<dbReference type="SMART" id="SM00355">
    <property type="entry name" value="ZnF_C2H2"/>
    <property type="match status" value="3"/>
</dbReference>
<sequence length="356" mass="40206">MQYAEQPTPPFNSPYQTHTSRADTMLEPPYLSSSRNEAMPNHPQGLGLYNYRHQVPTTLPSSPSSSDSWSGHVSTGTLPPMTQPIADPWSSGAYEHPVARSPQPWNAAQMSPRSSVSSVSMVPVYSHHGTDNTYHEISHGIGAVRLGDQVWAPDARYGHSEPALPSSRQYPLTVAPERLSGSILSYDNAYEPTHMAAPAPEYNDQPSPRRASRETSTGSQSDFPATTVHRQRRGSRKQTELGQAQYSCLMCQKGFSRQYNYKQHMLTHDPNRKKDHVCLWDGCGRSFVRRTDLDRHHRSVHLKERSHKCRNCPAGFARKDTCGRHENDGCHHRRRLSAAEPRVSHYRRDRQFCAKL</sequence>
<keyword evidence="4" id="KW-0862">Zinc</keyword>
<evidence type="ECO:0000313" key="9">
    <source>
        <dbReference type="Proteomes" id="UP000076837"/>
    </source>
</evidence>
<dbReference type="STRING" id="5454.A0A163EWB3"/>
<dbReference type="AlphaFoldDB" id="A0A163EWB3"/>
<gene>
    <name evidence="8" type="ORF">ST47_g4842</name>
</gene>
<dbReference type="GO" id="GO:0005634">
    <property type="term" value="C:nucleus"/>
    <property type="evidence" value="ECO:0007669"/>
    <property type="project" value="UniProtKB-ARBA"/>
</dbReference>
<dbReference type="PROSITE" id="PS50157">
    <property type="entry name" value="ZINC_FINGER_C2H2_2"/>
    <property type="match status" value="2"/>
</dbReference>
<dbReference type="EMBL" id="JYNV01000179">
    <property type="protein sequence ID" value="KZM23969.1"/>
    <property type="molecule type" value="Genomic_DNA"/>
</dbReference>
<keyword evidence="3 5" id="KW-0863">Zinc-finger</keyword>